<protein>
    <submittedName>
        <fullName evidence="1">Uncharacterized protein</fullName>
    </submittedName>
</protein>
<reference evidence="1" key="1">
    <citation type="journal article" date="2020" name="Nature">
        <title>Giant virus diversity and host interactions through global metagenomics.</title>
        <authorList>
            <person name="Schulz F."/>
            <person name="Roux S."/>
            <person name="Paez-Espino D."/>
            <person name="Jungbluth S."/>
            <person name="Walsh D.A."/>
            <person name="Denef V.J."/>
            <person name="McMahon K.D."/>
            <person name="Konstantinidis K.T."/>
            <person name="Eloe-Fadrosh E.A."/>
            <person name="Kyrpides N.C."/>
            <person name="Woyke T."/>
        </authorList>
    </citation>
    <scope>NUCLEOTIDE SEQUENCE</scope>
    <source>
        <strain evidence="1">GVMAG-M-3300023179-114</strain>
    </source>
</reference>
<dbReference type="EMBL" id="MN739721">
    <property type="protein sequence ID" value="QHT22816.1"/>
    <property type="molecule type" value="Genomic_DNA"/>
</dbReference>
<sequence>MSTGALRTLRLSATGGTRTIGSMIASSVGGAGSPIRVFKYVTKRNHLSPSDYFFNYLGAKNRLANGLNNFYHP</sequence>
<name>A0A6C0E108_9ZZZZ</name>
<proteinExistence type="predicted"/>
<dbReference type="AlphaFoldDB" id="A0A6C0E108"/>
<accession>A0A6C0E108</accession>
<evidence type="ECO:0000313" key="1">
    <source>
        <dbReference type="EMBL" id="QHT22816.1"/>
    </source>
</evidence>
<organism evidence="1">
    <name type="scientific">viral metagenome</name>
    <dbReference type="NCBI Taxonomy" id="1070528"/>
    <lineage>
        <taxon>unclassified sequences</taxon>
        <taxon>metagenomes</taxon>
        <taxon>organismal metagenomes</taxon>
    </lineage>
</organism>